<reference evidence="3" key="2">
    <citation type="submission" date="2025-08" db="UniProtKB">
        <authorList>
            <consortium name="RefSeq"/>
        </authorList>
    </citation>
    <scope>IDENTIFICATION</scope>
    <source>
        <tissue evidence="3">Leaf</tissue>
    </source>
</reference>
<dbReference type="RefSeq" id="XP_018445839.2">
    <property type="nucleotide sequence ID" value="XM_018590337.2"/>
</dbReference>
<evidence type="ECO:0000313" key="2">
    <source>
        <dbReference type="Proteomes" id="UP000504610"/>
    </source>
</evidence>
<accession>A0A6J0KFM0</accession>
<evidence type="ECO:0000313" key="3">
    <source>
        <dbReference type="RefSeq" id="XP_018445839.2"/>
    </source>
</evidence>
<evidence type="ECO:0000256" key="1">
    <source>
        <dbReference type="SAM" id="MobiDB-lite"/>
    </source>
</evidence>
<dbReference type="AlphaFoldDB" id="A0A6J0KFM0"/>
<dbReference type="OrthoDB" id="1886726at2759"/>
<protein>
    <submittedName>
        <fullName evidence="3">Uncharacterized protein LOC108817610</fullName>
    </submittedName>
</protein>
<dbReference type="Proteomes" id="UP000504610">
    <property type="component" value="Chromosome 7"/>
</dbReference>
<feature type="compositionally biased region" description="Basic and acidic residues" evidence="1">
    <location>
        <begin position="45"/>
        <end position="58"/>
    </location>
</feature>
<gene>
    <name evidence="3" type="primary">LOC108817610</name>
</gene>
<organism evidence="2 3">
    <name type="scientific">Raphanus sativus</name>
    <name type="common">Radish</name>
    <name type="synonym">Raphanus raphanistrum var. sativus</name>
    <dbReference type="NCBI Taxonomy" id="3726"/>
    <lineage>
        <taxon>Eukaryota</taxon>
        <taxon>Viridiplantae</taxon>
        <taxon>Streptophyta</taxon>
        <taxon>Embryophyta</taxon>
        <taxon>Tracheophyta</taxon>
        <taxon>Spermatophyta</taxon>
        <taxon>Magnoliopsida</taxon>
        <taxon>eudicotyledons</taxon>
        <taxon>Gunneridae</taxon>
        <taxon>Pentapetalae</taxon>
        <taxon>rosids</taxon>
        <taxon>malvids</taxon>
        <taxon>Brassicales</taxon>
        <taxon>Brassicaceae</taxon>
        <taxon>Brassiceae</taxon>
        <taxon>Raphanus</taxon>
    </lineage>
</organism>
<feature type="compositionally biased region" description="Basic residues" evidence="1">
    <location>
        <begin position="34"/>
        <end position="44"/>
    </location>
</feature>
<reference evidence="2" key="1">
    <citation type="journal article" date="2019" name="Database">
        <title>The radish genome database (RadishGD): an integrated information resource for radish genomics.</title>
        <authorList>
            <person name="Yu H.J."/>
            <person name="Baek S."/>
            <person name="Lee Y.J."/>
            <person name="Cho A."/>
            <person name="Mun J.H."/>
        </authorList>
    </citation>
    <scope>NUCLEOTIDE SEQUENCE [LARGE SCALE GENOMIC DNA]</scope>
    <source>
        <strain evidence="2">cv. WK10039</strain>
    </source>
</reference>
<keyword evidence="2" id="KW-1185">Reference proteome</keyword>
<dbReference type="KEGG" id="rsz:108817610"/>
<feature type="region of interest" description="Disordered" evidence="1">
    <location>
        <begin position="28"/>
        <end position="58"/>
    </location>
</feature>
<dbReference type="GeneID" id="108817610"/>
<sequence>MLSTTLSGNYGFPLCISGISQPLSLSKEMADHDKRRKVMKKKIRRSEGKGESMRHGAEEEMGVERFHDLLWLQEMGDSEDVRDLVALFQDLGSWSFSSHTAKAA</sequence>
<proteinExistence type="predicted"/>
<name>A0A6J0KFM0_RAPSA</name>